<reference evidence="2" key="1">
    <citation type="journal article" date="2021" name="Environ. Microbiol.">
        <title>Cryptic niche differentiation of novel sediment ecotypes of Rugeria pomeroyi correlates with nitrate respiration.</title>
        <authorList>
            <person name="Lin X."/>
            <person name="McNichol J."/>
            <person name="Chu X."/>
            <person name="Qian Y."/>
            <person name="Luo H."/>
        </authorList>
    </citation>
    <scope>NUCLEOTIDE SEQUENCE</scope>
    <source>
        <strain evidence="2">SZCCDBB064</strain>
    </source>
</reference>
<comment type="caution">
    <text evidence="2">The sequence shown here is derived from an EMBL/GenBank/DDBJ whole genome shotgun (WGS) entry which is preliminary data.</text>
</comment>
<organism evidence="2 3">
    <name type="scientific">Ruegeria pomeroyi</name>
    <dbReference type="NCBI Taxonomy" id="89184"/>
    <lineage>
        <taxon>Bacteria</taxon>
        <taxon>Pseudomonadati</taxon>
        <taxon>Pseudomonadota</taxon>
        <taxon>Alphaproteobacteria</taxon>
        <taxon>Rhodobacterales</taxon>
        <taxon>Roseobacteraceae</taxon>
        <taxon>Ruegeria</taxon>
    </lineage>
</organism>
<dbReference type="AlphaFoldDB" id="A0A9Q3ZMG3"/>
<evidence type="ECO:0000313" key="3">
    <source>
        <dbReference type="Proteomes" id="UP000813672"/>
    </source>
</evidence>
<feature type="transmembrane region" description="Helical" evidence="1">
    <location>
        <begin position="107"/>
        <end position="130"/>
    </location>
</feature>
<feature type="transmembrane region" description="Helical" evidence="1">
    <location>
        <begin position="76"/>
        <end position="95"/>
    </location>
</feature>
<feature type="transmembrane region" description="Helical" evidence="1">
    <location>
        <begin position="6"/>
        <end position="27"/>
    </location>
</feature>
<proteinExistence type="predicted"/>
<dbReference type="RefSeq" id="WP_234218764.1">
    <property type="nucleotide sequence ID" value="NZ_JAGQAF010000003.1"/>
</dbReference>
<dbReference type="Proteomes" id="UP000813672">
    <property type="component" value="Unassembled WGS sequence"/>
</dbReference>
<dbReference type="Pfam" id="PF14108">
    <property type="entry name" value="ABA4-like"/>
    <property type="match status" value="1"/>
</dbReference>
<keyword evidence="1" id="KW-1133">Transmembrane helix</keyword>
<gene>
    <name evidence="2" type="ORF">KBY27_05700</name>
</gene>
<protein>
    <submittedName>
        <fullName evidence="2">DUF4281 domain-containing protein</fullName>
    </submittedName>
</protein>
<evidence type="ECO:0000256" key="1">
    <source>
        <dbReference type="SAM" id="Phobius"/>
    </source>
</evidence>
<name>A0A9Q3ZMG3_9RHOB</name>
<dbReference type="InterPro" id="IPR025461">
    <property type="entry name" value="ABA4-like"/>
</dbReference>
<accession>A0A9Q3ZMG3</accession>
<feature type="transmembrane region" description="Helical" evidence="1">
    <location>
        <begin position="34"/>
        <end position="56"/>
    </location>
</feature>
<keyword evidence="1" id="KW-0812">Transmembrane</keyword>
<dbReference type="EMBL" id="JAGQAF010000003">
    <property type="protein sequence ID" value="MCE8536941.1"/>
    <property type="molecule type" value="Genomic_DNA"/>
</dbReference>
<keyword evidence="1" id="KW-0472">Membrane</keyword>
<evidence type="ECO:0000313" key="2">
    <source>
        <dbReference type="EMBL" id="MCE8536941.1"/>
    </source>
</evidence>
<sequence>MNHELIFSLAGLIAMAGWAALLLSPLIPVWSDRIAGLVIPGILSAGYVVILIAAPAPSGGFGSFAEMRDLFSHADALMAGWIHFLAFDLLIGAWICRQGRRNGLPFWSVALCLPVTFLFGPAGLLLFLLVRALQRAFGGRLA</sequence>